<comment type="caution">
    <text evidence="3">The sequence shown here is derived from an EMBL/GenBank/DDBJ whole genome shotgun (WGS) entry which is preliminary data.</text>
</comment>
<dbReference type="AlphaFoldDB" id="A0A0F9R3J7"/>
<protein>
    <recommendedName>
        <fullName evidence="4">TldD/PmbA family protein</fullName>
    </recommendedName>
</protein>
<dbReference type="InterPro" id="IPR036059">
    <property type="entry name" value="TldD/PmbA_sf"/>
</dbReference>
<evidence type="ECO:0000313" key="3">
    <source>
        <dbReference type="EMBL" id="KKN12063.1"/>
    </source>
</evidence>
<dbReference type="InterPro" id="IPR035068">
    <property type="entry name" value="TldD/PmbA_N"/>
</dbReference>
<sequence length="457" mass="49251">MNADFDEWESDLLSRVERGLNFGTSLGADALELYITNSRSLDVKIKTGMIDATQGGNTGVGCRCFISKKVGFSSASGISDSAVNFAIKSALKNSKTLTIKDERWKSFVQTTKKGKEGQIDKEILEIGSEEIVNGANLIFKEAKNYDPRILSIDGTIKVGYGAFAVGNTEGLSKSSKTTFGIIDASFLASENNKNKVGVNIAIGRGVPEFVGFGIIGAEKAVKFLKSSPLNQTSQMKIVFNNLTASQLIYEGLTNSVNGQSVVEGRSAFADKLKTRIGSPILTIYDDGQIPEDPNMVAIDDEGFPRKTTLIIEKGVLRSFIFDQYYSQIYSAENTGNASRRGPQTYESLPSIRPTTISVIPGTKDLEGLASEIETGIFVSGFLMGVGHSDVISGDFSIVAPICNKIEKGEITNPIEPITIAGNFYKAFDQIIGIGKETELTYRGKVPSMAFEGFTISG</sequence>
<dbReference type="InterPro" id="IPR047657">
    <property type="entry name" value="PmbA"/>
</dbReference>
<name>A0A0F9R3J7_9ZZZZ</name>
<dbReference type="GO" id="GO:0005829">
    <property type="term" value="C:cytosol"/>
    <property type="evidence" value="ECO:0007669"/>
    <property type="project" value="TreeGrafter"/>
</dbReference>
<evidence type="ECO:0000259" key="2">
    <source>
        <dbReference type="Pfam" id="PF19289"/>
    </source>
</evidence>
<dbReference type="Pfam" id="PF19289">
    <property type="entry name" value="PmbA_TldD_3rd"/>
    <property type="match status" value="1"/>
</dbReference>
<dbReference type="GO" id="GO:0008237">
    <property type="term" value="F:metallopeptidase activity"/>
    <property type="evidence" value="ECO:0007669"/>
    <property type="project" value="InterPro"/>
</dbReference>
<reference evidence="3" key="1">
    <citation type="journal article" date="2015" name="Nature">
        <title>Complex archaea that bridge the gap between prokaryotes and eukaryotes.</title>
        <authorList>
            <person name="Spang A."/>
            <person name="Saw J.H."/>
            <person name="Jorgensen S.L."/>
            <person name="Zaremba-Niedzwiedzka K."/>
            <person name="Martijn J."/>
            <person name="Lind A.E."/>
            <person name="van Eijk R."/>
            <person name="Schleper C."/>
            <person name="Guy L."/>
            <person name="Ettema T.J."/>
        </authorList>
    </citation>
    <scope>NUCLEOTIDE SEQUENCE</scope>
</reference>
<dbReference type="PANTHER" id="PTHR43421:SF1">
    <property type="entry name" value="METALLOPROTEASE PMBA"/>
    <property type="match status" value="1"/>
</dbReference>
<accession>A0A0F9R3J7</accession>
<dbReference type="PANTHER" id="PTHR43421">
    <property type="entry name" value="METALLOPROTEASE PMBA"/>
    <property type="match status" value="1"/>
</dbReference>
<dbReference type="EMBL" id="LAZR01004071">
    <property type="protein sequence ID" value="KKN12063.1"/>
    <property type="molecule type" value="Genomic_DNA"/>
</dbReference>
<gene>
    <name evidence="3" type="ORF">LCGC14_1020190</name>
</gene>
<evidence type="ECO:0008006" key="4">
    <source>
        <dbReference type="Google" id="ProtNLM"/>
    </source>
</evidence>
<dbReference type="InterPro" id="IPR045569">
    <property type="entry name" value="Metalloprtase-TldD/E_C"/>
</dbReference>
<dbReference type="Gene3D" id="3.30.2290.10">
    <property type="entry name" value="PmbA/TldD superfamily"/>
    <property type="match status" value="1"/>
</dbReference>
<dbReference type="SUPFAM" id="SSF111283">
    <property type="entry name" value="Putative modulator of DNA gyrase, PmbA/TldD"/>
    <property type="match status" value="1"/>
</dbReference>
<feature type="domain" description="Metalloprotease TldD/E C-terminal" evidence="2">
    <location>
        <begin position="232"/>
        <end position="457"/>
    </location>
</feature>
<organism evidence="3">
    <name type="scientific">marine sediment metagenome</name>
    <dbReference type="NCBI Taxonomy" id="412755"/>
    <lineage>
        <taxon>unclassified sequences</taxon>
        <taxon>metagenomes</taxon>
        <taxon>ecological metagenomes</taxon>
    </lineage>
</organism>
<dbReference type="InterPro" id="IPR002510">
    <property type="entry name" value="Metalloprtase-TldD/E_N"/>
</dbReference>
<dbReference type="GO" id="GO:0006508">
    <property type="term" value="P:proteolysis"/>
    <property type="evidence" value="ECO:0007669"/>
    <property type="project" value="InterPro"/>
</dbReference>
<dbReference type="Pfam" id="PF01523">
    <property type="entry name" value="PmbA_TldD_1st"/>
    <property type="match status" value="1"/>
</dbReference>
<feature type="domain" description="Metalloprotease TldD/E N-terminal" evidence="1">
    <location>
        <begin position="32"/>
        <end position="93"/>
    </location>
</feature>
<proteinExistence type="predicted"/>
<evidence type="ECO:0000259" key="1">
    <source>
        <dbReference type="Pfam" id="PF01523"/>
    </source>
</evidence>